<reference evidence="2 3" key="1">
    <citation type="submission" date="2015-08" db="EMBL/GenBank/DDBJ databases">
        <authorList>
            <person name="Babu N.S."/>
            <person name="Beckwith C.J."/>
            <person name="Beseler K.G."/>
            <person name="Brison A."/>
            <person name="Carone J.V."/>
            <person name="Caskin T.P."/>
            <person name="Diamond M."/>
            <person name="Durham M.E."/>
            <person name="Foxe J.M."/>
            <person name="Go M."/>
            <person name="Henderson B.A."/>
            <person name="Jones I.B."/>
            <person name="McGettigan J.A."/>
            <person name="Micheletti S.J."/>
            <person name="Nasrallah M.E."/>
            <person name="Ortiz D."/>
            <person name="Piller C.R."/>
            <person name="Privatt S.R."/>
            <person name="Schneider S.L."/>
            <person name="Sharp S."/>
            <person name="Smith T.C."/>
            <person name="Stanton J.D."/>
            <person name="Ullery H.E."/>
            <person name="Wilson R.J."/>
            <person name="Serrano M.G."/>
            <person name="Buck G."/>
            <person name="Lee V."/>
            <person name="Wang Y."/>
            <person name="Carvalho R."/>
            <person name="Voegtly L."/>
            <person name="Shi R."/>
            <person name="Duckworth R."/>
            <person name="Johnson A."/>
            <person name="Loviza R."/>
            <person name="Walstead R."/>
            <person name="Shah Z."/>
            <person name="Kiflezghi M."/>
            <person name="Wade K."/>
            <person name="Ball S.L."/>
            <person name="Bradley K.W."/>
            <person name="Asai D.J."/>
            <person name="Bowman C.A."/>
            <person name="Russell D.A."/>
            <person name="Pope W.H."/>
            <person name="Jacobs-Sera D."/>
            <person name="Hendrix R.W."/>
            <person name="Hatfull G.F."/>
        </authorList>
    </citation>
    <scope>NUCLEOTIDE SEQUENCE [LARGE SCALE GENOMIC DNA]</scope>
    <source>
        <strain evidence="2 3">DSM 27710</strain>
    </source>
</reference>
<dbReference type="SUPFAM" id="SSF51182">
    <property type="entry name" value="RmlC-like cupins"/>
    <property type="match status" value="1"/>
</dbReference>
<dbReference type="Gene3D" id="2.60.120.10">
    <property type="entry name" value="Jelly Rolls"/>
    <property type="match status" value="1"/>
</dbReference>
<dbReference type="Proteomes" id="UP000055590">
    <property type="component" value="Chromosome"/>
</dbReference>
<name>A0A0K1PGI1_9BACT</name>
<evidence type="ECO:0000313" key="2">
    <source>
        <dbReference type="EMBL" id="AKU92617.1"/>
    </source>
</evidence>
<organism evidence="2 3">
    <name type="scientific">Vulgatibacter incomptus</name>
    <dbReference type="NCBI Taxonomy" id="1391653"/>
    <lineage>
        <taxon>Bacteria</taxon>
        <taxon>Pseudomonadati</taxon>
        <taxon>Myxococcota</taxon>
        <taxon>Myxococcia</taxon>
        <taxon>Myxococcales</taxon>
        <taxon>Cystobacterineae</taxon>
        <taxon>Vulgatibacteraceae</taxon>
        <taxon>Vulgatibacter</taxon>
    </lineage>
</organism>
<dbReference type="KEGG" id="vin:AKJ08_3004"/>
<dbReference type="STRING" id="1391653.AKJ08_3004"/>
<dbReference type="InterPro" id="IPR011051">
    <property type="entry name" value="RmlC_Cupin_sf"/>
</dbReference>
<dbReference type="InterPro" id="IPR014710">
    <property type="entry name" value="RmlC-like_jellyroll"/>
</dbReference>
<protein>
    <submittedName>
        <fullName evidence="2">Pirin</fullName>
    </submittedName>
</protein>
<evidence type="ECO:0000259" key="1">
    <source>
        <dbReference type="Pfam" id="PF05726"/>
    </source>
</evidence>
<dbReference type="RefSeq" id="WP_050726761.1">
    <property type="nucleotide sequence ID" value="NZ_CP012332.1"/>
</dbReference>
<dbReference type="InterPro" id="IPR008778">
    <property type="entry name" value="Pirin_C_dom"/>
</dbReference>
<accession>A0A0K1PGI1</accession>
<evidence type="ECO:0000313" key="3">
    <source>
        <dbReference type="Proteomes" id="UP000055590"/>
    </source>
</evidence>
<dbReference type="AlphaFoldDB" id="A0A0K1PGI1"/>
<keyword evidence="3" id="KW-1185">Reference proteome</keyword>
<dbReference type="EMBL" id="CP012332">
    <property type="protein sequence ID" value="AKU92617.1"/>
    <property type="molecule type" value="Genomic_DNA"/>
</dbReference>
<gene>
    <name evidence="2" type="ORF">AKJ08_3004</name>
</gene>
<dbReference type="Pfam" id="PF05726">
    <property type="entry name" value="Pirin_C"/>
    <property type="match status" value="1"/>
</dbReference>
<sequence>MHAGQRDAPETCLRDQLTAVKGVALDEPVVQYGPFVMNTMAEIQQAMMDVRSGKFGYLE</sequence>
<feature type="domain" description="Pirin C-terminal" evidence="1">
    <location>
        <begin position="19"/>
        <end position="56"/>
    </location>
</feature>
<proteinExistence type="predicted"/>